<dbReference type="RefSeq" id="WP_192038093.1">
    <property type="nucleotide sequence ID" value="NZ_JACYWE010000002.1"/>
</dbReference>
<keyword evidence="1" id="KW-0472">Membrane</keyword>
<dbReference type="AlphaFoldDB" id="A0A927JBY3"/>
<evidence type="ECO:0000313" key="2">
    <source>
        <dbReference type="EMBL" id="MBD8505602.1"/>
    </source>
</evidence>
<gene>
    <name evidence="2" type="ORF">HT102_03765</name>
</gene>
<name>A0A927JBY3_9ACTN</name>
<comment type="caution">
    <text evidence="2">The sequence shown here is derived from an EMBL/GenBank/DDBJ whole genome shotgun (WGS) entry which is preliminary data.</text>
</comment>
<sequence>MHTRSRAPWPPEWPRTAPLGRTWLGIVVLALLAVGALAAGITGLADGTPVVLVIGLLFGIALGLTAAYLVARSIRPRFRRSDILTTTDRDGTPVTRIRQSALLFHLRTAIIAALALAFAISAIDHYASTGSEGLLGVLIYVLLAGFFGSYVLAATTGALAPGHLDLSAHSVHHRGWSFEATMPWRTLLVAQPVFEDRHHGIQLIGDPGKKWEHAYTVRLWRIDRVALVPIIDLDTRRFRIPPDVLAACLAHYAMAAPDRAELGTDRALARIARWWPEP</sequence>
<dbReference type="EMBL" id="JACYWE010000002">
    <property type="protein sequence ID" value="MBD8505602.1"/>
    <property type="molecule type" value="Genomic_DNA"/>
</dbReference>
<proteinExistence type="predicted"/>
<keyword evidence="1" id="KW-0812">Transmembrane</keyword>
<keyword evidence="1" id="KW-1133">Transmembrane helix</keyword>
<evidence type="ECO:0000313" key="3">
    <source>
        <dbReference type="Proteomes" id="UP000642993"/>
    </source>
</evidence>
<accession>A0A927JBY3</accession>
<dbReference type="Proteomes" id="UP000642993">
    <property type="component" value="Unassembled WGS sequence"/>
</dbReference>
<protein>
    <submittedName>
        <fullName evidence="2">Uncharacterized protein</fullName>
    </submittedName>
</protein>
<feature type="transmembrane region" description="Helical" evidence="1">
    <location>
        <begin position="106"/>
        <end position="127"/>
    </location>
</feature>
<feature type="transmembrane region" description="Helical" evidence="1">
    <location>
        <begin position="21"/>
        <end position="44"/>
    </location>
</feature>
<reference evidence="2" key="1">
    <citation type="submission" date="2020-09" db="EMBL/GenBank/DDBJ databases">
        <title>Hoyosella lacisalsi sp. nov., a halotolerant actinobacterium isolated from soil of Lake Gudzhirganskoe.</title>
        <authorList>
            <person name="Yang Q."/>
            <person name="Guo P.Y."/>
            <person name="Liu S.W."/>
            <person name="Li F.N."/>
            <person name="Sun C.H."/>
        </authorList>
    </citation>
    <scope>NUCLEOTIDE SEQUENCE</scope>
    <source>
        <strain evidence="2">G463</strain>
    </source>
</reference>
<feature type="transmembrane region" description="Helical" evidence="1">
    <location>
        <begin position="50"/>
        <end position="71"/>
    </location>
</feature>
<evidence type="ECO:0000256" key="1">
    <source>
        <dbReference type="SAM" id="Phobius"/>
    </source>
</evidence>
<organism evidence="2 3">
    <name type="scientific">Lolliginicoccus lacisalsi</name>
    <dbReference type="NCBI Taxonomy" id="2742202"/>
    <lineage>
        <taxon>Bacteria</taxon>
        <taxon>Bacillati</taxon>
        <taxon>Actinomycetota</taxon>
        <taxon>Actinomycetes</taxon>
        <taxon>Mycobacteriales</taxon>
        <taxon>Hoyosellaceae</taxon>
        <taxon>Lolliginicoccus</taxon>
    </lineage>
</organism>
<keyword evidence="3" id="KW-1185">Reference proteome</keyword>
<feature type="transmembrane region" description="Helical" evidence="1">
    <location>
        <begin position="133"/>
        <end position="153"/>
    </location>
</feature>